<keyword evidence="1" id="KW-0472">Membrane</keyword>
<keyword evidence="1" id="KW-1133">Transmembrane helix</keyword>
<dbReference type="AlphaFoldDB" id="A0A1M5SZC8"/>
<dbReference type="Proteomes" id="UP000184526">
    <property type="component" value="Unassembled WGS sequence"/>
</dbReference>
<reference evidence="2 3" key="1">
    <citation type="submission" date="2016-11" db="EMBL/GenBank/DDBJ databases">
        <authorList>
            <person name="Jaros S."/>
            <person name="Januszkiewicz K."/>
            <person name="Wedrychowicz H."/>
        </authorList>
    </citation>
    <scope>NUCLEOTIDE SEQUENCE [LARGE SCALE GENOMIC DNA]</scope>
    <source>
        <strain evidence="2 3">DSM 3089</strain>
    </source>
</reference>
<organism evidence="2 3">
    <name type="scientific">Clostridium collagenovorans DSM 3089</name>
    <dbReference type="NCBI Taxonomy" id="1121306"/>
    <lineage>
        <taxon>Bacteria</taxon>
        <taxon>Bacillati</taxon>
        <taxon>Bacillota</taxon>
        <taxon>Clostridia</taxon>
        <taxon>Eubacteriales</taxon>
        <taxon>Clostridiaceae</taxon>
        <taxon>Clostridium</taxon>
    </lineage>
</organism>
<accession>A0A1M5SZC8</accession>
<dbReference type="RefSeq" id="WP_072829508.1">
    <property type="nucleotide sequence ID" value="NZ_FQXP01000003.1"/>
</dbReference>
<proteinExistence type="predicted"/>
<feature type="transmembrane region" description="Helical" evidence="1">
    <location>
        <begin position="29"/>
        <end position="49"/>
    </location>
</feature>
<evidence type="ECO:0000313" key="3">
    <source>
        <dbReference type="Proteomes" id="UP000184526"/>
    </source>
</evidence>
<protein>
    <submittedName>
        <fullName evidence="2">Uncharacterized protein</fullName>
    </submittedName>
</protein>
<dbReference type="OrthoDB" id="1900118at2"/>
<dbReference type="EMBL" id="FQXP01000003">
    <property type="protein sequence ID" value="SHH43854.1"/>
    <property type="molecule type" value="Genomic_DNA"/>
</dbReference>
<gene>
    <name evidence="2" type="ORF">SAMN02745196_00376</name>
</gene>
<feature type="transmembrane region" description="Helical" evidence="1">
    <location>
        <begin position="138"/>
        <end position="160"/>
    </location>
</feature>
<feature type="transmembrane region" description="Helical" evidence="1">
    <location>
        <begin position="93"/>
        <end position="126"/>
    </location>
</feature>
<name>A0A1M5SZC8_9CLOT</name>
<evidence type="ECO:0000313" key="2">
    <source>
        <dbReference type="EMBL" id="SHH43854.1"/>
    </source>
</evidence>
<keyword evidence="1" id="KW-0812">Transmembrane</keyword>
<evidence type="ECO:0000256" key="1">
    <source>
        <dbReference type="SAM" id="Phobius"/>
    </source>
</evidence>
<feature type="transmembrane region" description="Helical" evidence="1">
    <location>
        <begin position="231"/>
        <end position="250"/>
    </location>
</feature>
<sequence>MLIGKISLQGALKRILNKTKIKNKIQNQFIALILMIVPCCVMIACLDIVSSQYRVIREIYNAITVFFSINLYEEEYELCKYYSRIKLYRVFQSISVVLIRSFITPFLCIIIFGNSVALIYLYIAVIHSLYKNNVLKNIVKIFDVIPGIIGSFILYLVYVYKTRSFKINFKNRFFTNAIKNPYLNINIIGAAIENVNMYYCEEKKHQISYIESYGEYKKKINIYYIEEYRELIDILCFLSFIIFYLVNYLLCKY</sequence>
<keyword evidence="3" id="KW-1185">Reference proteome</keyword>